<name>A0A2B4SAZ1_STYPI</name>
<keyword evidence="14" id="KW-1185">Reference proteome</keyword>
<evidence type="ECO:0000313" key="13">
    <source>
        <dbReference type="EMBL" id="PFX25747.1"/>
    </source>
</evidence>
<keyword evidence="7 11" id="KW-0443">Lipid metabolism</keyword>
<keyword evidence="11" id="KW-0547">Nucleotide-binding</keyword>
<dbReference type="OrthoDB" id="10250191at2759"/>
<evidence type="ECO:0000256" key="1">
    <source>
        <dbReference type="ARBA" id="ARBA00003537"/>
    </source>
</evidence>
<evidence type="ECO:0000256" key="8">
    <source>
        <dbReference type="ARBA" id="ARBA00023209"/>
    </source>
</evidence>
<proteinExistence type="inferred from homology"/>
<keyword evidence="5 11" id="KW-0808">Transferase</keyword>
<evidence type="ECO:0000256" key="10">
    <source>
        <dbReference type="ARBA" id="ARBA00048586"/>
    </source>
</evidence>
<evidence type="ECO:0000256" key="7">
    <source>
        <dbReference type="ARBA" id="ARBA00023098"/>
    </source>
</evidence>
<evidence type="ECO:0000256" key="6">
    <source>
        <dbReference type="ARBA" id="ARBA00022737"/>
    </source>
</evidence>
<dbReference type="PIRSF" id="PIRSF000850">
    <property type="entry name" value="Phospholipase_D_PSS"/>
    <property type="match status" value="1"/>
</dbReference>
<dbReference type="InterPro" id="IPR016270">
    <property type="entry name" value="PGS1"/>
</dbReference>
<keyword evidence="6" id="KW-0677">Repeat</keyword>
<keyword evidence="11" id="KW-0067">ATP-binding</keyword>
<comment type="subcellular location">
    <subcellularLocation>
        <location evidence="11">Mitochondrion</location>
    </subcellularLocation>
</comment>
<dbReference type="GO" id="GO:0005524">
    <property type="term" value="F:ATP binding"/>
    <property type="evidence" value="ECO:0007669"/>
    <property type="project" value="UniProtKB-KW"/>
</dbReference>
<comment type="catalytic activity">
    <reaction evidence="10 11">
        <text>a CDP-1,2-diacyl-sn-glycerol + sn-glycerol 3-phosphate = a 1,2-diacyl-sn-glycero-3-phospho-(1'-sn-glycero-3'-phosphate) + CMP + H(+)</text>
        <dbReference type="Rhea" id="RHEA:12593"/>
        <dbReference type="ChEBI" id="CHEBI:15378"/>
        <dbReference type="ChEBI" id="CHEBI:57597"/>
        <dbReference type="ChEBI" id="CHEBI:58332"/>
        <dbReference type="ChEBI" id="CHEBI:60110"/>
        <dbReference type="ChEBI" id="CHEBI:60377"/>
        <dbReference type="EC" id="2.7.8.5"/>
    </reaction>
</comment>
<dbReference type="AlphaFoldDB" id="A0A2B4SAZ1"/>
<dbReference type="Proteomes" id="UP000225706">
    <property type="component" value="Unassembled WGS sequence"/>
</dbReference>
<evidence type="ECO:0000256" key="3">
    <source>
        <dbReference type="ARBA" id="ARBA00010682"/>
    </source>
</evidence>
<dbReference type="STRING" id="50429.A0A2B4SAZ1"/>
<dbReference type="InterPro" id="IPR001736">
    <property type="entry name" value="PLipase_D/transphosphatidylase"/>
</dbReference>
<comment type="function">
    <text evidence="1 11">Functions in the biosynthesis of the anionic phospholipids phosphatidylglycerol and cardiolipin.</text>
</comment>
<evidence type="ECO:0000256" key="5">
    <source>
        <dbReference type="ARBA" id="ARBA00022679"/>
    </source>
</evidence>
<dbReference type="CDD" id="cd09135">
    <property type="entry name" value="PLDc_PGS1_euk_1"/>
    <property type="match status" value="1"/>
</dbReference>
<protein>
    <recommendedName>
        <fullName evidence="11">CDP-diacylglycerol--glycerol-3-phosphate 3-phosphatidyltransferase</fullName>
        <ecNumber evidence="11">2.7.8.5</ecNumber>
    </recommendedName>
</protein>
<evidence type="ECO:0000256" key="11">
    <source>
        <dbReference type="RuleBase" id="RU365024"/>
    </source>
</evidence>
<evidence type="ECO:0000259" key="12">
    <source>
        <dbReference type="PROSITE" id="PS50035"/>
    </source>
</evidence>
<comment type="pathway">
    <text evidence="2 11">Phospholipid metabolism; phosphatidylglycerol biosynthesis; phosphatidylglycerol from CDP-diacylglycerol: step 1/2.</text>
</comment>
<gene>
    <name evidence="13" type="primary">PGS1</name>
    <name evidence="13" type="ORF">AWC38_SpisGene9616</name>
</gene>
<sequence length="423" mass="48090">METVQWMAEYAPVFPANGKEITVLNEPEQFFLTLKDNVSKAKRRIILASLYLGTGEKEQQLVDCIYNAVKRSSSLDKSLNVEILLEHTRGSRGEHNSRTMLLPLIQSFSPAVKVSLYHSPSLRGLLKLLLPERFNETVALTHLKVYLTDDTLIMSGANLSADYFTNRQDRYIEIKNCPQLANFFHGLVSTVQAFSLELQPDNTTKMGENFPVHPTEGFDGGKKFKAEAGRRDEIVTSKLLSCASQATKLFLASGYFNLTRKYRNIILKSPAKCEILTAHPTVNGFYQAKGVAGGIPHAYTLLARDFYEQILEHKQSDNISVQEYVRAKWTFHVKGLWFYPPKEPLPSLTLIGSPNFGHRSVYRDLEAQVAIVTADQELSEALHEEKTRLYNRIQQVSCQTFERPERKIPVWVYCVTRLIKNLL</sequence>
<keyword evidence="9 11" id="KW-1208">Phospholipid metabolism</keyword>
<keyword evidence="4 11" id="KW-0444">Lipid biosynthesis</keyword>
<evidence type="ECO:0000256" key="9">
    <source>
        <dbReference type="ARBA" id="ARBA00023264"/>
    </source>
</evidence>
<keyword evidence="8 11" id="KW-0594">Phospholipid biosynthesis</keyword>
<organism evidence="13 14">
    <name type="scientific">Stylophora pistillata</name>
    <name type="common">Smooth cauliflower coral</name>
    <dbReference type="NCBI Taxonomy" id="50429"/>
    <lineage>
        <taxon>Eukaryota</taxon>
        <taxon>Metazoa</taxon>
        <taxon>Cnidaria</taxon>
        <taxon>Anthozoa</taxon>
        <taxon>Hexacorallia</taxon>
        <taxon>Scleractinia</taxon>
        <taxon>Astrocoeniina</taxon>
        <taxon>Pocilloporidae</taxon>
        <taxon>Stylophora</taxon>
    </lineage>
</organism>
<reference evidence="14" key="1">
    <citation type="journal article" date="2017" name="bioRxiv">
        <title>Comparative analysis of the genomes of Stylophora pistillata and Acropora digitifera provides evidence for extensive differences between species of corals.</title>
        <authorList>
            <person name="Voolstra C.R."/>
            <person name="Li Y."/>
            <person name="Liew Y.J."/>
            <person name="Baumgarten S."/>
            <person name="Zoccola D."/>
            <person name="Flot J.-F."/>
            <person name="Tambutte S."/>
            <person name="Allemand D."/>
            <person name="Aranda M."/>
        </authorList>
    </citation>
    <scope>NUCLEOTIDE SEQUENCE [LARGE SCALE GENOMIC DNA]</scope>
</reference>
<evidence type="ECO:0000313" key="14">
    <source>
        <dbReference type="Proteomes" id="UP000225706"/>
    </source>
</evidence>
<dbReference type="SUPFAM" id="SSF56024">
    <property type="entry name" value="Phospholipase D/nuclease"/>
    <property type="match status" value="1"/>
</dbReference>
<evidence type="ECO:0000256" key="2">
    <source>
        <dbReference type="ARBA" id="ARBA00005042"/>
    </source>
</evidence>
<feature type="domain" description="PLD phosphodiesterase" evidence="12">
    <location>
        <begin position="137"/>
        <end position="163"/>
    </location>
</feature>
<dbReference type="UniPathway" id="UPA00084">
    <property type="reaction ID" value="UER00503"/>
</dbReference>
<dbReference type="EC" id="2.7.8.5" evidence="11"/>
<dbReference type="PANTHER" id="PTHR12586">
    <property type="entry name" value="CDP-DIACYLGLYCEROL--SERINE O-PHOSPHATIDYLTRANSFERASE"/>
    <property type="match status" value="1"/>
</dbReference>
<dbReference type="EMBL" id="LSMT01000143">
    <property type="protein sequence ID" value="PFX25747.1"/>
    <property type="molecule type" value="Genomic_DNA"/>
</dbReference>
<comment type="caution">
    <text evidence="13">The sequence shown here is derived from an EMBL/GenBank/DDBJ whole genome shotgun (WGS) entry which is preliminary data.</text>
</comment>
<dbReference type="GO" id="GO:0032049">
    <property type="term" value="P:cardiolipin biosynthetic process"/>
    <property type="evidence" value="ECO:0007669"/>
    <property type="project" value="InterPro"/>
</dbReference>
<keyword evidence="11" id="KW-0496">Mitochondrion</keyword>
<dbReference type="Gene3D" id="3.30.870.10">
    <property type="entry name" value="Endonuclease Chain A"/>
    <property type="match status" value="2"/>
</dbReference>
<dbReference type="CDD" id="cd09137">
    <property type="entry name" value="PLDc_PGS1_euk_2"/>
    <property type="match status" value="1"/>
</dbReference>
<evidence type="ECO:0000256" key="4">
    <source>
        <dbReference type="ARBA" id="ARBA00022516"/>
    </source>
</evidence>
<comment type="similarity">
    <text evidence="3 11">Belongs to the CDP-alcohol phosphatidyltransferase class-II family.</text>
</comment>
<dbReference type="GO" id="GO:0005739">
    <property type="term" value="C:mitochondrion"/>
    <property type="evidence" value="ECO:0007669"/>
    <property type="project" value="UniProtKB-SubCell"/>
</dbReference>
<dbReference type="PANTHER" id="PTHR12586:SF1">
    <property type="entry name" value="CDP-DIACYLGLYCEROL--GLYCEROL-3-PHOSPHATE 3-PHOSPHATIDYLTRANSFERASE, MITOCHONDRIAL"/>
    <property type="match status" value="1"/>
</dbReference>
<dbReference type="PROSITE" id="PS50035">
    <property type="entry name" value="PLD"/>
    <property type="match status" value="1"/>
</dbReference>
<dbReference type="GO" id="GO:0008444">
    <property type="term" value="F:CDP-diacylglycerol-glycerol-3-phosphate 3-phosphatidyltransferase activity"/>
    <property type="evidence" value="ECO:0007669"/>
    <property type="project" value="UniProtKB-EC"/>
</dbReference>
<accession>A0A2B4SAZ1</accession>